<evidence type="ECO:0000313" key="3">
    <source>
        <dbReference type="EMBL" id="VTT70403.1"/>
    </source>
</evidence>
<organism evidence="3 4">
    <name type="scientific">Fusarium fujikuroi</name>
    <name type="common">Bakanae and foot rot disease fungus</name>
    <name type="synonym">Gibberella fujikuroi</name>
    <dbReference type="NCBI Taxonomy" id="5127"/>
    <lineage>
        <taxon>Eukaryota</taxon>
        <taxon>Fungi</taxon>
        <taxon>Dikarya</taxon>
        <taxon>Ascomycota</taxon>
        <taxon>Pezizomycotina</taxon>
        <taxon>Sordariomycetes</taxon>
        <taxon>Hypocreomycetidae</taxon>
        <taxon>Hypocreales</taxon>
        <taxon>Nectriaceae</taxon>
        <taxon>Fusarium</taxon>
        <taxon>Fusarium fujikuroi species complex</taxon>
    </lineage>
</organism>
<feature type="region of interest" description="Disordered" evidence="1">
    <location>
        <begin position="46"/>
        <end position="100"/>
    </location>
</feature>
<dbReference type="Proteomes" id="UP000760494">
    <property type="component" value="Unassembled WGS sequence"/>
</dbReference>
<name>A0A5Q3ER37_FUSFU</name>
<sequence>MVSNKLILAAFTALASVANASPCKPSLTKAITTSATETVGSSTYVETSTAVTESETVTQSETTTTEALSTEASTTVAESAPTTTAVDEPLLTNADFEGGTTAPWQLQTERGDALTLGSGYQSPASGKVQFGNVQGSQYANLIVQKINKQALKAGPYELQGYTRVDTYSQNGDGCSRIIAACFTGSGDNSVIVPGSLMRATAENSASDWSQIETTCTFTDEMLAGDDDISVVFGFACANSGAYLDSVELTPAAVIPNTDTTTVATSSETSMGITTTQATTEATSTESSAIATETATTITVADADPTPVIINSSFDLDTTEPWLSTRSETIDRDTNNPFEGPASGRLEYEIDGGQAYWNYFYQKVDTNDLKAASYRLSGSIRVDYYTNSVSGDGCNTLALECTLGDPNNYDRVPGSNVMGSPSGAVNNWVSVDTTCTFTEEMLSQYDYVSITFGFNCANVGANLDAVTFEEVN</sequence>
<dbReference type="Gene3D" id="2.60.120.260">
    <property type="entry name" value="Galactose-binding domain-like"/>
    <property type="match status" value="2"/>
</dbReference>
<evidence type="ECO:0000256" key="1">
    <source>
        <dbReference type="SAM" id="MobiDB-lite"/>
    </source>
</evidence>
<dbReference type="AlphaFoldDB" id="A0A5Q3ER37"/>
<accession>A0A5Q3ER37</accession>
<proteinExistence type="predicted"/>
<reference evidence="3" key="1">
    <citation type="submission" date="2019-05" db="EMBL/GenBank/DDBJ databases">
        <authorList>
            <person name="Piombo E."/>
        </authorList>
    </citation>
    <scope>NUCLEOTIDE SEQUENCE</scope>
    <source>
        <strain evidence="3">C2S</strain>
    </source>
</reference>
<gene>
    <name evidence="3" type="ORF">C2S_7964</name>
</gene>
<evidence type="ECO:0000256" key="2">
    <source>
        <dbReference type="SAM" id="SignalP"/>
    </source>
</evidence>
<dbReference type="EMBL" id="CABFJX010000290">
    <property type="protein sequence ID" value="VTT70403.1"/>
    <property type="molecule type" value="Genomic_DNA"/>
</dbReference>
<evidence type="ECO:0000313" key="4">
    <source>
        <dbReference type="Proteomes" id="UP000760494"/>
    </source>
</evidence>
<feature type="compositionally biased region" description="Low complexity" evidence="1">
    <location>
        <begin position="46"/>
        <end position="86"/>
    </location>
</feature>
<feature type="chain" id="PRO_5043467356" evidence="2">
    <location>
        <begin position="21"/>
        <end position="471"/>
    </location>
</feature>
<feature type="signal peptide" evidence="2">
    <location>
        <begin position="1"/>
        <end position="20"/>
    </location>
</feature>
<comment type="caution">
    <text evidence="3">The sequence shown here is derived from an EMBL/GenBank/DDBJ whole genome shotgun (WGS) entry which is preliminary data.</text>
</comment>
<feature type="region of interest" description="Disordered" evidence="1">
    <location>
        <begin position="264"/>
        <end position="288"/>
    </location>
</feature>
<protein>
    <submittedName>
        <fullName evidence="3">Uncharacterized protein</fullName>
    </submittedName>
</protein>
<keyword evidence="2" id="KW-0732">Signal</keyword>